<feature type="domain" description="Methyltransferase FkbM" evidence="1">
    <location>
        <begin position="193"/>
        <end position="325"/>
    </location>
</feature>
<name>A0A2K4ZER3_9FIRM</name>
<dbReference type="NCBIfam" id="TIGR01444">
    <property type="entry name" value="fkbM_fam"/>
    <property type="match status" value="1"/>
</dbReference>
<dbReference type="Gene3D" id="3.40.50.150">
    <property type="entry name" value="Vaccinia Virus protein VP39"/>
    <property type="match status" value="1"/>
</dbReference>
<dbReference type="EMBL" id="OFSM01000007">
    <property type="protein sequence ID" value="SOY28957.1"/>
    <property type="molecule type" value="Genomic_DNA"/>
</dbReference>
<dbReference type="OrthoDB" id="5329963at2"/>
<dbReference type="Pfam" id="PF05050">
    <property type="entry name" value="Methyltransf_21"/>
    <property type="match status" value="1"/>
</dbReference>
<dbReference type="Proteomes" id="UP000236311">
    <property type="component" value="Unassembled WGS sequence"/>
</dbReference>
<dbReference type="RefSeq" id="WP_103239018.1">
    <property type="nucleotide sequence ID" value="NZ_JANJZD010000022.1"/>
</dbReference>
<dbReference type="Gene3D" id="3.40.50.20">
    <property type="match status" value="1"/>
</dbReference>
<proteinExistence type="predicted"/>
<gene>
    <name evidence="2" type="ORF">AMURIS_01672</name>
</gene>
<dbReference type="SUPFAM" id="SSF53335">
    <property type="entry name" value="S-adenosyl-L-methionine-dependent methyltransferases"/>
    <property type="match status" value="1"/>
</dbReference>
<dbReference type="PANTHER" id="PTHR34203">
    <property type="entry name" value="METHYLTRANSFERASE, FKBM FAMILY PROTEIN"/>
    <property type="match status" value="1"/>
</dbReference>
<organism evidence="2 3">
    <name type="scientific">Acetatifactor muris</name>
    <dbReference type="NCBI Taxonomy" id="879566"/>
    <lineage>
        <taxon>Bacteria</taxon>
        <taxon>Bacillati</taxon>
        <taxon>Bacillota</taxon>
        <taxon>Clostridia</taxon>
        <taxon>Lachnospirales</taxon>
        <taxon>Lachnospiraceae</taxon>
        <taxon>Acetatifactor</taxon>
    </lineage>
</organism>
<keyword evidence="3" id="KW-1185">Reference proteome</keyword>
<dbReference type="InterPro" id="IPR052514">
    <property type="entry name" value="SAM-dependent_MTase"/>
</dbReference>
<sequence>MEEFYRTVEMIRNQVDLETFREMVDSQGKQLIIFGAGDCGHKVYDMLHRVGIEVSCFCDNRGQTDKDMVTGVRVVKPEFLDNTDENVVVLVSVVEDEDRDSICRQLRAQGFAGKQILVMREYYDRLTVEWLESHLEEYKKAYQLLADDFSRRVYLARMRKMFLMRSMADVVRPHEESYFDEKVELTDKEVFIDCGGFDGDTSLQFIERCGGKYDRIVIFEPELCKKEAIEKNLGKNSCELHMCGVWSKNTTLQFEAKGTDGSHVAEGEGNCQVPVVALDEVVYDYAPTFIKMDIEGAEQEALKGCRKIIRDYRPKLAICLYHKPDDLFGIPVMVKEMNPEYRIYVRQYSDTKYETVMYAL</sequence>
<protein>
    <recommendedName>
        <fullName evidence="1">Methyltransferase FkbM domain-containing protein</fullName>
    </recommendedName>
</protein>
<dbReference type="AlphaFoldDB" id="A0A2K4ZER3"/>
<dbReference type="PANTHER" id="PTHR34203:SF15">
    <property type="entry name" value="SLL1173 PROTEIN"/>
    <property type="match status" value="1"/>
</dbReference>
<evidence type="ECO:0000259" key="1">
    <source>
        <dbReference type="Pfam" id="PF05050"/>
    </source>
</evidence>
<evidence type="ECO:0000313" key="2">
    <source>
        <dbReference type="EMBL" id="SOY28957.1"/>
    </source>
</evidence>
<evidence type="ECO:0000313" key="3">
    <source>
        <dbReference type="Proteomes" id="UP000236311"/>
    </source>
</evidence>
<accession>A0A2K4ZER3</accession>
<dbReference type="InterPro" id="IPR029063">
    <property type="entry name" value="SAM-dependent_MTases_sf"/>
</dbReference>
<reference evidence="2 3" key="1">
    <citation type="submission" date="2018-01" db="EMBL/GenBank/DDBJ databases">
        <authorList>
            <person name="Gaut B.S."/>
            <person name="Morton B.R."/>
            <person name="Clegg M.T."/>
            <person name="Duvall M.R."/>
        </authorList>
    </citation>
    <scope>NUCLEOTIDE SEQUENCE [LARGE SCALE GENOMIC DNA]</scope>
    <source>
        <strain evidence="2">GP69</strain>
    </source>
</reference>
<dbReference type="InterPro" id="IPR006342">
    <property type="entry name" value="FkbM_mtfrase"/>
</dbReference>